<keyword evidence="3" id="KW-0408">Iron</keyword>
<dbReference type="CDD" id="cd03467">
    <property type="entry name" value="Rieske"/>
    <property type="match status" value="1"/>
</dbReference>
<evidence type="ECO:0000256" key="3">
    <source>
        <dbReference type="ARBA" id="ARBA00023004"/>
    </source>
</evidence>
<organism evidence="9">
    <name type="scientific">uncultured Thermomicrobiales bacterium</name>
    <dbReference type="NCBI Taxonomy" id="1645740"/>
    <lineage>
        <taxon>Bacteria</taxon>
        <taxon>Pseudomonadati</taxon>
        <taxon>Thermomicrobiota</taxon>
        <taxon>Thermomicrobia</taxon>
        <taxon>Thermomicrobiales</taxon>
        <taxon>environmental samples</taxon>
    </lineage>
</organism>
<feature type="transmembrane region" description="Helical" evidence="7">
    <location>
        <begin position="46"/>
        <end position="66"/>
    </location>
</feature>
<dbReference type="InterPro" id="IPR036922">
    <property type="entry name" value="Rieske_2Fe-2S_sf"/>
</dbReference>
<dbReference type="EMBL" id="CADCWF010000210">
    <property type="protein sequence ID" value="CAA9566583.1"/>
    <property type="molecule type" value="Genomic_DNA"/>
</dbReference>
<dbReference type="PRINTS" id="PR00162">
    <property type="entry name" value="RIESKE"/>
</dbReference>
<name>A0A6J4V4I8_9BACT</name>
<keyword evidence="7" id="KW-0812">Transmembrane</keyword>
<keyword evidence="5" id="KW-1015">Disulfide bond</keyword>
<dbReference type="InterPro" id="IPR017941">
    <property type="entry name" value="Rieske_2Fe-2S"/>
</dbReference>
<evidence type="ECO:0000256" key="2">
    <source>
        <dbReference type="ARBA" id="ARBA00022723"/>
    </source>
</evidence>
<keyword evidence="7" id="KW-0472">Membrane</keyword>
<dbReference type="GO" id="GO:0046872">
    <property type="term" value="F:metal ion binding"/>
    <property type="evidence" value="ECO:0007669"/>
    <property type="project" value="UniProtKB-KW"/>
</dbReference>
<evidence type="ECO:0000256" key="7">
    <source>
        <dbReference type="SAM" id="Phobius"/>
    </source>
</evidence>
<evidence type="ECO:0000256" key="4">
    <source>
        <dbReference type="ARBA" id="ARBA00023014"/>
    </source>
</evidence>
<keyword evidence="4" id="KW-0411">Iron-sulfur</keyword>
<protein>
    <recommendedName>
        <fullName evidence="8">Rieske domain-containing protein</fullName>
    </recommendedName>
</protein>
<reference evidence="9" key="1">
    <citation type="submission" date="2020-02" db="EMBL/GenBank/DDBJ databases">
        <authorList>
            <person name="Meier V. D."/>
        </authorList>
    </citation>
    <scope>NUCLEOTIDE SEQUENCE</scope>
    <source>
        <strain evidence="9">AVDCRST_MAG59</strain>
    </source>
</reference>
<keyword evidence="1" id="KW-0001">2Fe-2S</keyword>
<evidence type="ECO:0000313" key="9">
    <source>
        <dbReference type="EMBL" id="CAA9566583.1"/>
    </source>
</evidence>
<sequence>MGRIARTLFGLCLGWLASGVLGLLGRFQHSPAASGVQRRTFVRNAALGAVGSALAITGAGFGALLWPNKTGAFGSVLTVPPDQVPPVNGEAYRNVAGKFFLVHSDAGLLALYNKCPHLGCSVPWVGPPENANAFQCPCHGSMYNYVGERTGGPAPRPMDYMAVSIDEGGNVLVDTGNISTRSAYDPGQAVQYA</sequence>
<gene>
    <name evidence="9" type="ORF">AVDCRST_MAG59-3082</name>
</gene>
<evidence type="ECO:0000256" key="1">
    <source>
        <dbReference type="ARBA" id="ARBA00022714"/>
    </source>
</evidence>
<comment type="cofactor">
    <cofactor evidence="6">
        <name>[2Fe-2S] cluster</name>
        <dbReference type="ChEBI" id="CHEBI:190135"/>
    </cofactor>
</comment>
<evidence type="ECO:0000256" key="6">
    <source>
        <dbReference type="ARBA" id="ARBA00034078"/>
    </source>
</evidence>
<dbReference type="InterPro" id="IPR014349">
    <property type="entry name" value="Rieske_Fe-S_prot"/>
</dbReference>
<feature type="domain" description="Rieske" evidence="8">
    <location>
        <begin position="76"/>
        <end position="172"/>
    </location>
</feature>
<keyword evidence="7" id="KW-1133">Transmembrane helix</keyword>
<dbReference type="GO" id="GO:0051537">
    <property type="term" value="F:2 iron, 2 sulfur cluster binding"/>
    <property type="evidence" value="ECO:0007669"/>
    <property type="project" value="UniProtKB-KW"/>
</dbReference>
<dbReference type="PROSITE" id="PS51296">
    <property type="entry name" value="RIESKE"/>
    <property type="match status" value="1"/>
</dbReference>
<dbReference type="Gene3D" id="2.102.10.10">
    <property type="entry name" value="Rieske [2Fe-2S] iron-sulphur domain"/>
    <property type="match status" value="1"/>
</dbReference>
<accession>A0A6J4V4I8</accession>
<dbReference type="SUPFAM" id="SSF50022">
    <property type="entry name" value="ISP domain"/>
    <property type="match status" value="1"/>
</dbReference>
<dbReference type="Pfam" id="PF00355">
    <property type="entry name" value="Rieske"/>
    <property type="match status" value="1"/>
</dbReference>
<evidence type="ECO:0000259" key="8">
    <source>
        <dbReference type="PROSITE" id="PS51296"/>
    </source>
</evidence>
<dbReference type="GO" id="GO:0016020">
    <property type="term" value="C:membrane"/>
    <property type="evidence" value="ECO:0007669"/>
    <property type="project" value="InterPro"/>
</dbReference>
<dbReference type="AlphaFoldDB" id="A0A6J4V4I8"/>
<keyword evidence="2" id="KW-0479">Metal-binding</keyword>
<dbReference type="InterPro" id="IPR005805">
    <property type="entry name" value="Rieske_Fe-S_prot_C"/>
</dbReference>
<dbReference type="PANTHER" id="PTHR10134">
    <property type="entry name" value="CYTOCHROME B-C1 COMPLEX SUBUNIT RIESKE, MITOCHONDRIAL"/>
    <property type="match status" value="1"/>
</dbReference>
<proteinExistence type="predicted"/>
<evidence type="ECO:0000256" key="5">
    <source>
        <dbReference type="ARBA" id="ARBA00023157"/>
    </source>
</evidence>